<dbReference type="AlphaFoldDB" id="A0AAD5VQ80"/>
<proteinExistence type="predicted"/>
<comment type="caution">
    <text evidence="2">The sequence shown here is derived from an EMBL/GenBank/DDBJ whole genome shotgun (WGS) entry which is preliminary data.</text>
</comment>
<evidence type="ECO:0000313" key="2">
    <source>
        <dbReference type="EMBL" id="KAJ3564455.1"/>
    </source>
</evidence>
<keyword evidence="3" id="KW-1185">Reference proteome</keyword>
<sequence length="239" mass="26795">MAPTTTDIESQHSKARLIEFDRMQKIVAYFEKSEPPQTVWAEISDDSEASTFLGARDFKKLTGFPAKKQEVFDLKSNKFVPIDYFSPRVKPPGSFYITKPAGFRVTTCFGLDDYIGDLKKIHAGNAAGKKRKLSPSDQEPSPRPGKRFVDPRNFELDQHGRTRVRRKSQRITVGTPVQRRPHPWVEIAVRPKSPGPSMWAETVATALNEAADKDTASFGEESDTVCEELESGSISSFEL</sequence>
<feature type="compositionally biased region" description="Basic and acidic residues" evidence="1">
    <location>
        <begin position="147"/>
        <end position="160"/>
    </location>
</feature>
<feature type="region of interest" description="Disordered" evidence="1">
    <location>
        <begin position="125"/>
        <end position="175"/>
    </location>
</feature>
<reference evidence="2" key="1">
    <citation type="submission" date="2022-07" db="EMBL/GenBank/DDBJ databases">
        <title>Genome Sequence of Leucocoprinus birnbaumii.</title>
        <authorList>
            <person name="Buettner E."/>
        </authorList>
    </citation>
    <scope>NUCLEOTIDE SEQUENCE</scope>
    <source>
        <strain evidence="2">VT141</strain>
    </source>
</reference>
<feature type="region of interest" description="Disordered" evidence="1">
    <location>
        <begin position="213"/>
        <end position="239"/>
    </location>
</feature>
<evidence type="ECO:0000313" key="3">
    <source>
        <dbReference type="Proteomes" id="UP001213000"/>
    </source>
</evidence>
<organism evidence="2 3">
    <name type="scientific">Leucocoprinus birnbaumii</name>
    <dbReference type="NCBI Taxonomy" id="56174"/>
    <lineage>
        <taxon>Eukaryota</taxon>
        <taxon>Fungi</taxon>
        <taxon>Dikarya</taxon>
        <taxon>Basidiomycota</taxon>
        <taxon>Agaricomycotina</taxon>
        <taxon>Agaricomycetes</taxon>
        <taxon>Agaricomycetidae</taxon>
        <taxon>Agaricales</taxon>
        <taxon>Agaricineae</taxon>
        <taxon>Agaricaceae</taxon>
        <taxon>Leucocoprinus</taxon>
    </lineage>
</organism>
<name>A0AAD5VQ80_9AGAR</name>
<dbReference type="EMBL" id="JANIEX010000661">
    <property type="protein sequence ID" value="KAJ3564455.1"/>
    <property type="molecule type" value="Genomic_DNA"/>
</dbReference>
<dbReference type="Proteomes" id="UP001213000">
    <property type="component" value="Unassembled WGS sequence"/>
</dbReference>
<protein>
    <submittedName>
        <fullName evidence="2">Uncharacterized protein</fullName>
    </submittedName>
</protein>
<feature type="compositionally biased region" description="Acidic residues" evidence="1">
    <location>
        <begin position="220"/>
        <end position="230"/>
    </location>
</feature>
<evidence type="ECO:0000256" key="1">
    <source>
        <dbReference type="SAM" id="MobiDB-lite"/>
    </source>
</evidence>
<gene>
    <name evidence="2" type="ORF">NP233_g8287</name>
</gene>
<accession>A0AAD5VQ80</accession>